<dbReference type="PATRIC" id="fig|1218507.3.peg.472"/>
<evidence type="ECO:0000256" key="2">
    <source>
        <dbReference type="ARBA" id="ARBA00022801"/>
    </source>
</evidence>
<organism evidence="5 6">
    <name type="scientific">Lactobacillus melliventris</name>
    <dbReference type="NCBI Taxonomy" id="1218507"/>
    <lineage>
        <taxon>Bacteria</taxon>
        <taxon>Bacillati</taxon>
        <taxon>Bacillota</taxon>
        <taxon>Bacilli</taxon>
        <taxon>Lactobacillales</taxon>
        <taxon>Lactobacillaceae</taxon>
        <taxon>Lactobacillus</taxon>
    </lineage>
</organism>
<dbReference type="Gene3D" id="3.20.20.80">
    <property type="entry name" value="Glycosidases"/>
    <property type="match status" value="1"/>
</dbReference>
<keyword evidence="3" id="KW-0326">Glycosidase</keyword>
<evidence type="ECO:0000256" key="1">
    <source>
        <dbReference type="ARBA" id="ARBA00010838"/>
    </source>
</evidence>
<dbReference type="InterPro" id="IPR033132">
    <property type="entry name" value="GH_1_N_CS"/>
</dbReference>
<dbReference type="PANTHER" id="PTHR10353">
    <property type="entry name" value="GLYCOSYL HYDROLASE"/>
    <property type="match status" value="1"/>
</dbReference>
<evidence type="ECO:0000256" key="4">
    <source>
        <dbReference type="RuleBase" id="RU003690"/>
    </source>
</evidence>
<dbReference type="FunFam" id="3.20.20.80:FF:000004">
    <property type="entry name" value="Beta-glucosidase 6-phospho-beta-glucosidase"/>
    <property type="match status" value="1"/>
</dbReference>
<evidence type="ECO:0000256" key="3">
    <source>
        <dbReference type="ARBA" id="ARBA00023295"/>
    </source>
</evidence>
<dbReference type="PANTHER" id="PTHR10353:SF136">
    <property type="entry name" value="ARYL-PHOSPHO-BETA-D-GLUCOSIDASE BGLC"/>
    <property type="match status" value="1"/>
</dbReference>
<accession>A0A0F4LHR5</accession>
<gene>
    <name evidence="5" type="ORF">JF74_03070</name>
</gene>
<dbReference type="AlphaFoldDB" id="A0A0F4LHR5"/>
<dbReference type="Proteomes" id="UP000033531">
    <property type="component" value="Unassembled WGS sequence"/>
</dbReference>
<dbReference type="GO" id="GO:0016052">
    <property type="term" value="P:carbohydrate catabolic process"/>
    <property type="evidence" value="ECO:0007669"/>
    <property type="project" value="TreeGrafter"/>
</dbReference>
<dbReference type="InterPro" id="IPR001360">
    <property type="entry name" value="Glyco_hydro_1"/>
</dbReference>
<dbReference type="InterPro" id="IPR017853">
    <property type="entry name" value="GH"/>
</dbReference>
<sequence length="492" mass="56900">MFHKKLDNFPKDFLWGASSAAYQIEGAATEDGKGKSIWDVYAHEKGNTYKGTSGDVAVDHYHKYKEDVGLMKKMGLKAYRFSIAWSRVIPEGVGKVNIKGLKFYHNLIHELEKAHIEPILTIYHWDLPLALQEKYGGWESAKTIAAFKNYAELLFREFGAEVKYWVTINEQNVFTSMGYRWGTHPPKKHSFKLMLLANHHINIANAEVIKLFHQMVPNGMIGPSFGYGPTYAKTSDPEDVLASMNANDFNNNWWLDVYCTGKYPFFCKKQFEKWNIMPEVTGEEQKILEDTEAHPDFLGINYYHGGTFQQNRIQKAVKSEEQESFDKTDPYLEQPKERNANEPEVPMFNNVENSYVDKTQWGWEKDPTGLRIALRQVYEKYHLPIMITENGLGAQDKVVKGKINDNYRISYLSEHIIAMREAITDGVNLLGYCAWSFTDLLSWLNGYSKRYGFVYVDQNDQENGSLKRIPKRSFSWYKNVIKSNGKDLKVEE</sequence>
<dbReference type="EMBL" id="JXLI01000006">
    <property type="protein sequence ID" value="KJY57804.1"/>
    <property type="molecule type" value="Genomic_DNA"/>
</dbReference>
<comment type="caution">
    <text evidence="5">The sequence shown here is derived from an EMBL/GenBank/DDBJ whole genome shotgun (WGS) entry which is preliminary data.</text>
</comment>
<dbReference type="SUPFAM" id="SSF51445">
    <property type="entry name" value="(Trans)glycosidases"/>
    <property type="match status" value="1"/>
</dbReference>
<evidence type="ECO:0000313" key="5">
    <source>
        <dbReference type="EMBL" id="KJY57804.1"/>
    </source>
</evidence>
<keyword evidence="2" id="KW-0378">Hydrolase</keyword>
<name>A0A0F4LHR5_9LACO</name>
<dbReference type="PROSITE" id="PS00653">
    <property type="entry name" value="GLYCOSYL_HYDROL_F1_2"/>
    <property type="match status" value="1"/>
</dbReference>
<dbReference type="STRING" id="1218507.JF74_03070"/>
<dbReference type="Pfam" id="PF00232">
    <property type="entry name" value="Glyco_hydro_1"/>
    <property type="match status" value="1"/>
</dbReference>
<dbReference type="HOGENOM" id="CLU_001859_0_1_9"/>
<comment type="similarity">
    <text evidence="1 4">Belongs to the glycosyl hydrolase 1 family.</text>
</comment>
<dbReference type="OrthoDB" id="1688691at2"/>
<evidence type="ECO:0000313" key="6">
    <source>
        <dbReference type="Proteomes" id="UP000033531"/>
    </source>
</evidence>
<dbReference type="PRINTS" id="PR00131">
    <property type="entry name" value="GLHYDRLASE1"/>
</dbReference>
<protein>
    <submittedName>
        <fullName evidence="5">Beta-glucosidase</fullName>
    </submittedName>
</protein>
<reference evidence="5 6" key="1">
    <citation type="submission" date="2015-01" db="EMBL/GenBank/DDBJ databases">
        <title>Comparative genomics of the lactic acid bacteria isolated from the honey bee gut.</title>
        <authorList>
            <person name="Ellegaard K.M."/>
            <person name="Tamarit D."/>
            <person name="Javelind E."/>
            <person name="Olofsson T."/>
            <person name="Andersson S.G."/>
            <person name="Vasquez A."/>
        </authorList>
    </citation>
    <scope>NUCLEOTIDE SEQUENCE [LARGE SCALE GENOMIC DNA]</scope>
    <source>
        <strain evidence="5 6">Hma8</strain>
    </source>
</reference>
<proteinExistence type="inferred from homology"/>
<dbReference type="RefSeq" id="WP_046324253.1">
    <property type="nucleotide sequence ID" value="NZ_JBHTMT010000006.1"/>
</dbReference>
<dbReference type="GO" id="GO:0008422">
    <property type="term" value="F:beta-glucosidase activity"/>
    <property type="evidence" value="ECO:0007669"/>
    <property type="project" value="TreeGrafter"/>
</dbReference>
<dbReference type="GO" id="GO:0005829">
    <property type="term" value="C:cytosol"/>
    <property type="evidence" value="ECO:0007669"/>
    <property type="project" value="TreeGrafter"/>
</dbReference>